<proteinExistence type="predicted"/>
<organism evidence="1 2">
    <name type="scientific">Oesophagostomum dentatum</name>
    <name type="common">Nodular worm</name>
    <dbReference type="NCBI Taxonomy" id="61180"/>
    <lineage>
        <taxon>Eukaryota</taxon>
        <taxon>Metazoa</taxon>
        <taxon>Ecdysozoa</taxon>
        <taxon>Nematoda</taxon>
        <taxon>Chromadorea</taxon>
        <taxon>Rhabditida</taxon>
        <taxon>Rhabditina</taxon>
        <taxon>Rhabditomorpha</taxon>
        <taxon>Strongyloidea</taxon>
        <taxon>Strongylidae</taxon>
        <taxon>Oesophagostomum</taxon>
    </lineage>
</organism>
<dbReference type="AlphaFoldDB" id="A0A0B1SU99"/>
<dbReference type="Proteomes" id="UP000053660">
    <property type="component" value="Unassembled WGS sequence"/>
</dbReference>
<evidence type="ECO:0000313" key="2">
    <source>
        <dbReference type="Proteomes" id="UP000053660"/>
    </source>
</evidence>
<protein>
    <submittedName>
        <fullName evidence="1">Uncharacterized protein</fullName>
    </submittedName>
</protein>
<accession>A0A0B1SU99</accession>
<sequence>MQGNPAKEGGSLLATPDYAMSSGQHEVIFITSLLLVQKEPMWG</sequence>
<gene>
    <name evidence="1" type="ORF">OESDEN_13475</name>
</gene>
<name>A0A0B1SU99_OESDE</name>
<dbReference type="EMBL" id="KN559468">
    <property type="protein sequence ID" value="KHJ86765.1"/>
    <property type="molecule type" value="Genomic_DNA"/>
</dbReference>
<keyword evidence="2" id="KW-1185">Reference proteome</keyword>
<reference evidence="1 2" key="1">
    <citation type="submission" date="2014-03" db="EMBL/GenBank/DDBJ databases">
        <title>Draft genome of the hookworm Oesophagostomum dentatum.</title>
        <authorList>
            <person name="Mitreva M."/>
        </authorList>
    </citation>
    <scope>NUCLEOTIDE SEQUENCE [LARGE SCALE GENOMIC DNA]</scope>
    <source>
        <strain evidence="1 2">OD-Hann</strain>
    </source>
</reference>
<evidence type="ECO:0000313" key="1">
    <source>
        <dbReference type="EMBL" id="KHJ86765.1"/>
    </source>
</evidence>